<name>A0ABM0MG65_SACKO</name>
<feature type="domain" description="THUMP" evidence="3">
    <location>
        <begin position="131"/>
        <end position="240"/>
    </location>
</feature>
<feature type="region of interest" description="Disordered" evidence="2">
    <location>
        <begin position="60"/>
        <end position="80"/>
    </location>
</feature>
<dbReference type="RefSeq" id="XP_006819006.1">
    <property type="nucleotide sequence ID" value="XM_006818943.1"/>
</dbReference>
<feature type="compositionally biased region" description="Basic and acidic residues" evidence="2">
    <location>
        <begin position="312"/>
        <end position="354"/>
    </location>
</feature>
<feature type="region of interest" description="Disordered" evidence="2">
    <location>
        <begin position="259"/>
        <end position="369"/>
    </location>
</feature>
<keyword evidence="1" id="KW-0694">RNA-binding</keyword>
<accession>A0ABM0MG65</accession>
<feature type="compositionally biased region" description="Basic and acidic residues" evidence="2">
    <location>
        <begin position="259"/>
        <end position="282"/>
    </location>
</feature>
<dbReference type="InterPro" id="IPR040183">
    <property type="entry name" value="THUMPD1-like"/>
</dbReference>
<feature type="compositionally biased region" description="Acidic residues" evidence="2">
    <location>
        <begin position="70"/>
        <end position="80"/>
    </location>
</feature>
<dbReference type="PANTHER" id="PTHR13452">
    <property type="entry name" value="THUMP DOMAIN CONTAINING PROTEIN 1-RELATED"/>
    <property type="match status" value="1"/>
</dbReference>
<proteinExistence type="predicted"/>
<dbReference type="Pfam" id="PF02926">
    <property type="entry name" value="THUMP"/>
    <property type="match status" value="1"/>
</dbReference>
<evidence type="ECO:0000256" key="2">
    <source>
        <dbReference type="SAM" id="MobiDB-lite"/>
    </source>
</evidence>
<gene>
    <name evidence="5" type="primary">LOC100377333</name>
</gene>
<evidence type="ECO:0000313" key="5">
    <source>
        <dbReference type="RefSeq" id="XP_006819006.1"/>
    </source>
</evidence>
<organism evidence="4 5">
    <name type="scientific">Saccoglossus kowalevskii</name>
    <name type="common">Acorn worm</name>
    <dbReference type="NCBI Taxonomy" id="10224"/>
    <lineage>
        <taxon>Eukaryota</taxon>
        <taxon>Metazoa</taxon>
        <taxon>Hemichordata</taxon>
        <taxon>Enteropneusta</taxon>
        <taxon>Harrimaniidae</taxon>
        <taxon>Saccoglossus</taxon>
    </lineage>
</organism>
<dbReference type="InterPro" id="IPR004114">
    <property type="entry name" value="THUMP_dom"/>
</dbReference>
<reference evidence="5" key="1">
    <citation type="submission" date="2025-08" db="UniProtKB">
        <authorList>
            <consortium name="RefSeq"/>
        </authorList>
    </citation>
    <scope>IDENTIFICATION</scope>
    <source>
        <tissue evidence="5">Testes</tissue>
    </source>
</reference>
<dbReference type="Proteomes" id="UP000694865">
    <property type="component" value="Unplaced"/>
</dbReference>
<evidence type="ECO:0000259" key="3">
    <source>
        <dbReference type="PROSITE" id="PS51165"/>
    </source>
</evidence>
<dbReference type="SMART" id="SM00981">
    <property type="entry name" value="THUMP"/>
    <property type="match status" value="1"/>
</dbReference>
<dbReference type="SUPFAM" id="SSF143437">
    <property type="entry name" value="THUMP domain-like"/>
    <property type="match status" value="1"/>
</dbReference>
<sequence>MSQKRGKSYYRKSSNKRRKVHGILNVGMRGFLLTCNRDEKACVRDGLNLLTEYADLFYGPENDDKKESTDNDSDSEEDIEVSLEKEKRRLKEQIKNKTQRFQPMQSGANNVVFIRTQIDNPGEMAYQILTDIAKKSEKITRHIQRMIPVNGTCRTIMEDMEDLGSRLIDPFFHVEGTSQIAFSVQYKARNNGKVKRDEIIRMLASLVLKEGSPHKVDLNMPDITIIVEIIKNICCMSIVKNFHGLKKYNLHAVVEERLNESKDEPGQRCKEKEHSNVPDPVEKLANNESKDLCQRSEEKNEKVKSNPPAIEEGNKESDNIPDDKIEKTKDDPREILDTEKSMKDERSDKTVDEARTEDDDKVDGKTGCR</sequence>
<dbReference type="Gene3D" id="3.30.2300.10">
    <property type="entry name" value="THUMP superfamily"/>
    <property type="match status" value="1"/>
</dbReference>
<dbReference type="PANTHER" id="PTHR13452:SF10">
    <property type="entry name" value="THUMP DOMAIN-CONTAINING PROTEIN 1"/>
    <property type="match status" value="1"/>
</dbReference>
<dbReference type="PROSITE" id="PS51165">
    <property type="entry name" value="THUMP"/>
    <property type="match status" value="1"/>
</dbReference>
<dbReference type="CDD" id="cd11717">
    <property type="entry name" value="THUMP_THUMPD1_like"/>
    <property type="match status" value="1"/>
</dbReference>
<evidence type="ECO:0000313" key="4">
    <source>
        <dbReference type="Proteomes" id="UP000694865"/>
    </source>
</evidence>
<feature type="compositionally biased region" description="Basic and acidic residues" evidence="2">
    <location>
        <begin position="288"/>
        <end position="304"/>
    </location>
</feature>
<dbReference type="GeneID" id="100377333"/>
<evidence type="ECO:0000256" key="1">
    <source>
        <dbReference type="PROSITE-ProRule" id="PRU00529"/>
    </source>
</evidence>
<protein>
    <submittedName>
        <fullName evidence="5">THUMP domain-containing protein 1-like</fullName>
    </submittedName>
</protein>
<keyword evidence="4" id="KW-1185">Reference proteome</keyword>